<dbReference type="EMBL" id="JACBAE010001401">
    <property type="protein sequence ID" value="KAF7155565.1"/>
    <property type="molecule type" value="Genomic_DNA"/>
</dbReference>
<evidence type="ECO:0000256" key="2">
    <source>
        <dbReference type="ARBA" id="ARBA00022630"/>
    </source>
</evidence>
<comment type="similarity">
    <text evidence="1">Belongs to the paxM FAD-dependent monooxygenase family.</text>
</comment>
<comment type="caution">
    <text evidence="8">The sequence shown here is derived from an EMBL/GenBank/DDBJ whole genome shotgun (WGS) entry which is preliminary data.</text>
</comment>
<dbReference type="Proteomes" id="UP000641853">
    <property type="component" value="Unassembled WGS sequence"/>
</dbReference>
<dbReference type="InterPro" id="IPR050493">
    <property type="entry name" value="FAD-dep_Monooxygenase_BioMet"/>
</dbReference>
<keyword evidence="4" id="KW-0560">Oxidoreductase</keyword>
<dbReference type="Pfam" id="PF01494">
    <property type="entry name" value="FAD_binding_3"/>
    <property type="match status" value="1"/>
</dbReference>
<evidence type="ECO:0000256" key="4">
    <source>
        <dbReference type="ARBA" id="ARBA00023002"/>
    </source>
</evidence>
<dbReference type="InterPro" id="IPR002938">
    <property type="entry name" value="FAD-bd"/>
</dbReference>
<dbReference type="GO" id="GO:0004497">
    <property type="term" value="F:monooxygenase activity"/>
    <property type="evidence" value="ECO:0007669"/>
    <property type="project" value="UniProtKB-KW"/>
</dbReference>
<dbReference type="AlphaFoldDB" id="A0A8H6R4U4"/>
<keyword evidence="9" id="KW-1185">Reference proteome</keyword>
<evidence type="ECO:0000256" key="5">
    <source>
        <dbReference type="ARBA" id="ARBA00023033"/>
    </source>
</evidence>
<dbReference type="PANTHER" id="PTHR13789:SF236">
    <property type="entry name" value="MONOOXYGENASE, PUTATIVE (AFU_ORTHOLOGUE AFUA_6G12060)-RELATED"/>
    <property type="match status" value="1"/>
</dbReference>
<evidence type="ECO:0000256" key="1">
    <source>
        <dbReference type="ARBA" id="ARBA00007992"/>
    </source>
</evidence>
<keyword evidence="5" id="KW-0503">Monooxygenase</keyword>
<gene>
    <name evidence="7" type="ORF">CNMCM5623_008107</name>
    <name evidence="8" type="ORF">CNMCM7691_005655</name>
</gene>
<keyword evidence="3" id="KW-0274">FAD</keyword>
<dbReference type="OrthoDB" id="16820at2759"/>
<protein>
    <recommendedName>
        <fullName evidence="6">FAD-binding domain-containing protein</fullName>
    </recommendedName>
</protein>
<keyword evidence="2" id="KW-0285">Flavoprotein</keyword>
<accession>A0A8H6R4U4</accession>
<evidence type="ECO:0000313" key="7">
    <source>
        <dbReference type="EMBL" id="KAF7155565.1"/>
    </source>
</evidence>
<dbReference type="Gene3D" id="3.50.50.60">
    <property type="entry name" value="FAD/NAD(P)-binding domain"/>
    <property type="match status" value="1"/>
</dbReference>
<evidence type="ECO:0000259" key="6">
    <source>
        <dbReference type="Pfam" id="PF01494"/>
    </source>
</evidence>
<name>A0A8H6R4U4_9EURO</name>
<dbReference type="PANTHER" id="PTHR13789">
    <property type="entry name" value="MONOOXYGENASE"/>
    <property type="match status" value="1"/>
</dbReference>
<proteinExistence type="inferred from homology"/>
<feature type="domain" description="FAD-binding" evidence="6">
    <location>
        <begin position="17"/>
        <end position="246"/>
    </location>
</feature>
<reference evidence="8" key="1">
    <citation type="submission" date="2020-06" db="EMBL/GenBank/DDBJ databases">
        <title>Draft genome sequences of strains closely related to Aspergillus parafelis and Aspergillus hiratsukae.</title>
        <authorList>
            <person name="Dos Santos R.A.C."/>
            <person name="Rivero-Menendez O."/>
            <person name="Steenwyk J.L."/>
            <person name="Mead M.E."/>
            <person name="Goldman G.H."/>
            <person name="Alastruey-Izquierdo A."/>
            <person name="Rokas A."/>
        </authorList>
    </citation>
    <scope>NUCLEOTIDE SEQUENCE</scope>
    <source>
        <strain evidence="7">CNM-CM5623</strain>
        <strain evidence="8">CNM-CM7691</strain>
    </source>
</reference>
<dbReference type="InterPro" id="IPR036188">
    <property type="entry name" value="FAD/NAD-bd_sf"/>
</dbReference>
<organism evidence="8 9">
    <name type="scientific">Aspergillus felis</name>
    <dbReference type="NCBI Taxonomy" id="1287682"/>
    <lineage>
        <taxon>Eukaryota</taxon>
        <taxon>Fungi</taxon>
        <taxon>Dikarya</taxon>
        <taxon>Ascomycota</taxon>
        <taxon>Pezizomycotina</taxon>
        <taxon>Eurotiomycetes</taxon>
        <taxon>Eurotiomycetidae</taxon>
        <taxon>Eurotiales</taxon>
        <taxon>Aspergillaceae</taxon>
        <taxon>Aspergillus</taxon>
        <taxon>Aspergillus subgen. Fumigati</taxon>
    </lineage>
</organism>
<sequence>MTINTALPAPRAQTGITIIVVGLGFGGLTTAIESHLRGHSVILLEKVTKLKQDGKACVLFTLAVSCRRYVSLMRLLAPAGDAIVIGPNAVRLIKSWGEQLCEEIAPHLSDATHADMLDHHDRFIVRHELAGRGKGWFTNRGRLISILYEHARKLGIEIRLGSRVTKYWEKDGQAGVIVNDSENLAADCVICADGVHSAARAWLTGQSDTQQHSGWANFRAHMTAEQIAKDPQASWVLQGTQEKDRVYVWFGDGINLAIMTMKRGKELAWALMHKDDFNAHENWAGGRASIDDALATLSTWPGHLRPSSVIRHTLPEKLVDHALIYRPPLKSWISPGGRTMLIGDAAHPYFPVVGQGGSQAIEDGVVVAIALELAGKENVPLALRVAEKIRYPRATVIQLGSSTLQETLFWPDWDAVAKDPSVFAFPNPEWILGHDCREYTYRVFDTVVQAVRGEGEYVPQNIPGDGAYRVEDTYLPE</sequence>
<dbReference type="Proteomes" id="UP000654922">
    <property type="component" value="Unassembled WGS sequence"/>
</dbReference>
<evidence type="ECO:0000256" key="3">
    <source>
        <dbReference type="ARBA" id="ARBA00022827"/>
    </source>
</evidence>
<dbReference type="GO" id="GO:0071949">
    <property type="term" value="F:FAD binding"/>
    <property type="evidence" value="ECO:0007669"/>
    <property type="project" value="InterPro"/>
</dbReference>
<dbReference type="SUPFAM" id="SSF51905">
    <property type="entry name" value="FAD/NAD(P)-binding domain"/>
    <property type="match status" value="1"/>
</dbReference>
<dbReference type="PRINTS" id="PR00420">
    <property type="entry name" value="RNGMNOXGNASE"/>
</dbReference>
<dbReference type="EMBL" id="JACBAG010001615">
    <property type="protein sequence ID" value="KAF7184533.1"/>
    <property type="molecule type" value="Genomic_DNA"/>
</dbReference>
<evidence type="ECO:0000313" key="9">
    <source>
        <dbReference type="Proteomes" id="UP000641853"/>
    </source>
</evidence>
<evidence type="ECO:0000313" key="8">
    <source>
        <dbReference type="EMBL" id="KAF7184533.1"/>
    </source>
</evidence>